<dbReference type="OMA" id="HRNTSVY"/>
<feature type="compositionally biased region" description="Polar residues" evidence="1">
    <location>
        <begin position="229"/>
        <end position="247"/>
    </location>
</feature>
<feature type="region of interest" description="Disordered" evidence="1">
    <location>
        <begin position="131"/>
        <end position="272"/>
    </location>
</feature>
<dbReference type="GeneTree" id="ENSGT00940000167480"/>
<protein>
    <recommendedName>
        <fullName evidence="2">Myb/SANT-like DNA-binding domain-containing protein</fullName>
    </recommendedName>
</protein>
<evidence type="ECO:0000256" key="1">
    <source>
        <dbReference type="SAM" id="MobiDB-lite"/>
    </source>
</evidence>
<dbReference type="InterPro" id="IPR044822">
    <property type="entry name" value="Myb_DNA-bind_4"/>
</dbReference>
<reference evidence="4" key="1">
    <citation type="submission" date="2018-12" db="EMBL/GenBank/DDBJ databases">
        <authorList>
            <person name="Yazar S."/>
        </authorList>
    </citation>
    <scope>NUCLEOTIDE SEQUENCE [LARGE SCALE GENOMIC DNA]</scope>
</reference>
<proteinExistence type="predicted"/>
<dbReference type="Gene3D" id="1.10.10.60">
    <property type="entry name" value="Homeodomain-like"/>
    <property type="match status" value="1"/>
</dbReference>
<dbReference type="FunFam" id="1.10.10.60:FF:000032">
    <property type="entry name" value="Zinc finger and SCAN domain-containing 20"/>
    <property type="match status" value="1"/>
</dbReference>
<dbReference type="PANTHER" id="PTHR47595">
    <property type="entry name" value="HEAT SHOCK 70 KDA PROTEIN 14"/>
    <property type="match status" value="1"/>
</dbReference>
<reference evidence="3" key="2">
    <citation type="submission" date="2025-08" db="UniProtKB">
        <authorList>
            <consortium name="Ensembl"/>
        </authorList>
    </citation>
    <scope>IDENTIFICATION</scope>
</reference>
<dbReference type="PANTHER" id="PTHR47595:SF1">
    <property type="entry name" value="MYB_SANT-LIKE DNA-BINDING DOMAIN-CONTAINING PROTEIN"/>
    <property type="match status" value="1"/>
</dbReference>
<reference evidence="3" key="3">
    <citation type="submission" date="2025-09" db="UniProtKB">
        <authorList>
            <consortium name="Ensembl"/>
        </authorList>
    </citation>
    <scope>IDENTIFICATION</scope>
</reference>
<name>A0A4X2L007_VOMUR</name>
<sequence>MRQEGTASTLPPMASAPMSPSREPGGPSQSFQQDPAGVHWAPAEIRHLLAIMEEPAIRRRLKTVHRNTSVYEDVARRLQEQGYVRHAHQCRTKFKALKVAYKKARAAVLHSGMAPQGCPFYEEMDRVLQTQVTTASPKHPSEQEQEQQRDVNYSKRQGGGRENRGEQEEASEGCPPQPYKQQQQQLLQRQRRPQAEYRCKVEVEELPGNLNPENQARAEGGKDHRETSHQTGTGFQRKLSQNLSQRETAPPPTPPAPVATTTPFGGLSGQVRQFPPRARNFRRHQTAAAMIASEMAENRRLASQLAQESAAQLQRHLDQHNAHMAALVEVARDSYAQRQEVVAILQDVADDIHEGVALLRSSIGRLGQQ</sequence>
<keyword evidence="4" id="KW-1185">Reference proteome</keyword>
<dbReference type="RefSeq" id="XP_027696112.1">
    <property type="nucleotide sequence ID" value="XM_027840311.1"/>
</dbReference>
<dbReference type="GeneID" id="114026612"/>
<dbReference type="AlphaFoldDB" id="A0A4X2L007"/>
<evidence type="ECO:0000259" key="2">
    <source>
        <dbReference type="Pfam" id="PF13837"/>
    </source>
</evidence>
<feature type="compositionally biased region" description="Basic and acidic residues" evidence="1">
    <location>
        <begin position="219"/>
        <end position="228"/>
    </location>
</feature>
<feature type="compositionally biased region" description="Low complexity" evidence="1">
    <location>
        <begin position="1"/>
        <end position="21"/>
    </location>
</feature>
<dbReference type="STRING" id="29139.ENSVURP00010017298"/>
<dbReference type="Pfam" id="PF13837">
    <property type="entry name" value="Myb_DNA-bind_4"/>
    <property type="match status" value="1"/>
</dbReference>
<feature type="compositionally biased region" description="Low complexity" evidence="1">
    <location>
        <begin position="179"/>
        <end position="188"/>
    </location>
</feature>
<feature type="compositionally biased region" description="Basic and acidic residues" evidence="1">
    <location>
        <begin position="193"/>
        <end position="203"/>
    </location>
</feature>
<feature type="domain" description="Myb/SANT-like DNA-binding" evidence="2">
    <location>
        <begin position="38"/>
        <end position="126"/>
    </location>
</feature>
<organism evidence="3 4">
    <name type="scientific">Vombatus ursinus</name>
    <name type="common">Common wombat</name>
    <dbReference type="NCBI Taxonomy" id="29139"/>
    <lineage>
        <taxon>Eukaryota</taxon>
        <taxon>Metazoa</taxon>
        <taxon>Chordata</taxon>
        <taxon>Craniata</taxon>
        <taxon>Vertebrata</taxon>
        <taxon>Euteleostomi</taxon>
        <taxon>Mammalia</taxon>
        <taxon>Metatheria</taxon>
        <taxon>Diprotodontia</taxon>
        <taxon>Vombatidae</taxon>
        <taxon>Vombatus</taxon>
    </lineage>
</organism>
<feature type="compositionally biased region" description="Basic and acidic residues" evidence="1">
    <location>
        <begin position="139"/>
        <end position="167"/>
    </location>
</feature>
<dbReference type="Proteomes" id="UP000314987">
    <property type="component" value="Unassembled WGS sequence"/>
</dbReference>
<feature type="region of interest" description="Disordered" evidence="1">
    <location>
        <begin position="1"/>
        <end position="37"/>
    </location>
</feature>
<evidence type="ECO:0000313" key="4">
    <source>
        <dbReference type="Proteomes" id="UP000314987"/>
    </source>
</evidence>
<dbReference type="Ensembl" id="ENSVURT00010019649.1">
    <property type="protein sequence ID" value="ENSVURP00010017298.1"/>
    <property type="gene ID" value="ENSVURG00010013213.1"/>
</dbReference>
<dbReference type="OrthoDB" id="691673at2759"/>
<evidence type="ECO:0000313" key="3">
    <source>
        <dbReference type="Ensembl" id="ENSVURP00010017298.1"/>
    </source>
</evidence>
<accession>A0A4X2L007</accession>
<gene>
    <name evidence="3" type="primary">LOC114026612</name>
</gene>